<keyword evidence="12" id="KW-0624">Polysaccharide degradation</keyword>
<feature type="region of interest" description="Disordered" evidence="15">
    <location>
        <begin position="332"/>
        <end position="358"/>
    </location>
</feature>
<comment type="similarity">
    <text evidence="14">Belongs to the glycosyl hydrolase 18 family.</text>
</comment>
<dbReference type="InterPro" id="IPR035971">
    <property type="entry name" value="CBD_sf"/>
</dbReference>
<dbReference type="InterPro" id="IPR000254">
    <property type="entry name" value="CBD"/>
</dbReference>
<dbReference type="PROSITE" id="PS01095">
    <property type="entry name" value="GH18_1"/>
    <property type="match status" value="1"/>
</dbReference>
<dbReference type="GO" id="GO:0005576">
    <property type="term" value="C:extracellular region"/>
    <property type="evidence" value="ECO:0007669"/>
    <property type="project" value="UniProtKB-SubCell"/>
</dbReference>
<dbReference type="GO" id="GO:0008843">
    <property type="term" value="F:endochitinase activity"/>
    <property type="evidence" value="ECO:0007669"/>
    <property type="project" value="UniProtKB-EC"/>
</dbReference>
<dbReference type="GO" id="GO:0006032">
    <property type="term" value="P:chitin catabolic process"/>
    <property type="evidence" value="ECO:0007669"/>
    <property type="project" value="UniProtKB-KW"/>
</dbReference>
<evidence type="ECO:0000256" key="11">
    <source>
        <dbReference type="ARBA" id="ARBA00023295"/>
    </source>
</evidence>
<keyword evidence="4" id="KW-0964">Secreted</keyword>
<evidence type="ECO:0000256" key="2">
    <source>
        <dbReference type="ARBA" id="ARBA00004613"/>
    </source>
</evidence>
<dbReference type="SUPFAM" id="SSF51445">
    <property type="entry name" value="(Trans)glycosidases"/>
    <property type="match status" value="1"/>
</dbReference>
<evidence type="ECO:0000313" key="19">
    <source>
        <dbReference type="EMBL" id="KAH7322928.1"/>
    </source>
</evidence>
<organism evidence="19 20">
    <name type="scientific">Stachybotrys elegans</name>
    <dbReference type="NCBI Taxonomy" id="80388"/>
    <lineage>
        <taxon>Eukaryota</taxon>
        <taxon>Fungi</taxon>
        <taxon>Dikarya</taxon>
        <taxon>Ascomycota</taxon>
        <taxon>Pezizomycotina</taxon>
        <taxon>Sordariomycetes</taxon>
        <taxon>Hypocreomycetidae</taxon>
        <taxon>Hypocreales</taxon>
        <taxon>Stachybotryaceae</taxon>
        <taxon>Stachybotrys</taxon>
    </lineage>
</organism>
<dbReference type="SUPFAM" id="SSF57180">
    <property type="entry name" value="Cellulose-binding domain"/>
    <property type="match status" value="1"/>
</dbReference>
<feature type="signal peptide" evidence="16">
    <location>
        <begin position="1"/>
        <end position="23"/>
    </location>
</feature>
<dbReference type="SMART" id="SM00236">
    <property type="entry name" value="fCBD"/>
    <property type="match status" value="1"/>
</dbReference>
<feature type="domain" description="GH18" evidence="18">
    <location>
        <begin position="31"/>
        <end position="335"/>
    </location>
</feature>
<reference evidence="19" key="1">
    <citation type="journal article" date="2021" name="Nat. Commun.">
        <title>Genetic determinants of endophytism in the Arabidopsis root mycobiome.</title>
        <authorList>
            <person name="Mesny F."/>
            <person name="Miyauchi S."/>
            <person name="Thiergart T."/>
            <person name="Pickel B."/>
            <person name="Atanasova L."/>
            <person name="Karlsson M."/>
            <person name="Huettel B."/>
            <person name="Barry K.W."/>
            <person name="Haridas S."/>
            <person name="Chen C."/>
            <person name="Bauer D."/>
            <person name="Andreopoulos W."/>
            <person name="Pangilinan J."/>
            <person name="LaButti K."/>
            <person name="Riley R."/>
            <person name="Lipzen A."/>
            <person name="Clum A."/>
            <person name="Drula E."/>
            <person name="Henrissat B."/>
            <person name="Kohler A."/>
            <person name="Grigoriev I.V."/>
            <person name="Martin F.M."/>
            <person name="Hacquard S."/>
        </authorList>
    </citation>
    <scope>NUCLEOTIDE SEQUENCE</scope>
    <source>
        <strain evidence="19">MPI-CAGE-CH-0235</strain>
    </source>
</reference>
<dbReference type="InterPro" id="IPR001579">
    <property type="entry name" value="Glyco_hydro_18_chit_AS"/>
</dbReference>
<evidence type="ECO:0000256" key="5">
    <source>
        <dbReference type="ARBA" id="ARBA00022669"/>
    </source>
</evidence>
<evidence type="ECO:0000256" key="3">
    <source>
        <dbReference type="ARBA" id="ARBA00012729"/>
    </source>
</evidence>
<dbReference type="InterPro" id="IPR001223">
    <property type="entry name" value="Glyco_hydro18_cat"/>
</dbReference>
<dbReference type="Proteomes" id="UP000813444">
    <property type="component" value="Unassembled WGS sequence"/>
</dbReference>
<evidence type="ECO:0000256" key="4">
    <source>
        <dbReference type="ARBA" id="ARBA00022525"/>
    </source>
</evidence>
<comment type="catalytic activity">
    <reaction evidence="1">
        <text>Random endo-hydrolysis of N-acetyl-beta-D-glucosaminide (1-&gt;4)-beta-linkages in chitin and chitodextrins.</text>
        <dbReference type="EC" id="3.2.1.14"/>
    </reaction>
</comment>
<dbReference type="InterPro" id="IPR050542">
    <property type="entry name" value="Glycosyl_Hydrlase18_Chitinase"/>
</dbReference>
<dbReference type="OrthoDB" id="2425929at2759"/>
<keyword evidence="8" id="KW-0146">Chitin degradation</keyword>
<evidence type="ECO:0000256" key="6">
    <source>
        <dbReference type="ARBA" id="ARBA00022729"/>
    </source>
</evidence>
<dbReference type="GO" id="GO:0030248">
    <property type="term" value="F:cellulose binding"/>
    <property type="evidence" value="ECO:0007669"/>
    <property type="project" value="InterPro"/>
</dbReference>
<evidence type="ECO:0000256" key="15">
    <source>
        <dbReference type="SAM" id="MobiDB-lite"/>
    </source>
</evidence>
<evidence type="ECO:0000256" key="10">
    <source>
        <dbReference type="ARBA" id="ARBA00023277"/>
    </source>
</evidence>
<name>A0A8K0SU42_9HYPO</name>
<protein>
    <recommendedName>
        <fullName evidence="3">chitinase</fullName>
        <ecNumber evidence="3">3.2.1.14</ecNumber>
    </recommendedName>
</protein>
<dbReference type="InterPro" id="IPR017853">
    <property type="entry name" value="GH"/>
</dbReference>
<keyword evidence="7 13" id="KW-0378">Hydrolase</keyword>
<evidence type="ECO:0000256" key="7">
    <source>
        <dbReference type="ARBA" id="ARBA00022801"/>
    </source>
</evidence>
<evidence type="ECO:0000256" key="1">
    <source>
        <dbReference type="ARBA" id="ARBA00000822"/>
    </source>
</evidence>
<feature type="compositionally biased region" description="Pro residues" evidence="15">
    <location>
        <begin position="337"/>
        <end position="351"/>
    </location>
</feature>
<dbReference type="EC" id="3.2.1.14" evidence="3"/>
<dbReference type="PANTHER" id="PTHR45708">
    <property type="entry name" value="ENDOCHITINASE"/>
    <property type="match status" value="1"/>
</dbReference>
<evidence type="ECO:0000259" key="17">
    <source>
        <dbReference type="PROSITE" id="PS51164"/>
    </source>
</evidence>
<evidence type="ECO:0000259" key="18">
    <source>
        <dbReference type="PROSITE" id="PS51910"/>
    </source>
</evidence>
<gene>
    <name evidence="19" type="ORF">B0I35DRAFT_407343</name>
</gene>
<dbReference type="PANTHER" id="PTHR45708:SF49">
    <property type="entry name" value="ENDOCHITINASE"/>
    <property type="match status" value="1"/>
</dbReference>
<comment type="caution">
    <text evidence="19">The sequence shown here is derived from an EMBL/GenBank/DDBJ whole genome shotgun (WGS) entry which is preliminary data.</text>
</comment>
<dbReference type="PROSITE" id="PS51164">
    <property type="entry name" value="CBM1_2"/>
    <property type="match status" value="1"/>
</dbReference>
<evidence type="ECO:0000256" key="12">
    <source>
        <dbReference type="ARBA" id="ARBA00023326"/>
    </source>
</evidence>
<feature type="domain" description="CBM1" evidence="17">
    <location>
        <begin position="351"/>
        <end position="386"/>
    </location>
</feature>
<feature type="chain" id="PRO_5035430961" description="chitinase" evidence="16">
    <location>
        <begin position="24"/>
        <end position="386"/>
    </location>
</feature>
<dbReference type="GO" id="GO:0000272">
    <property type="term" value="P:polysaccharide catabolic process"/>
    <property type="evidence" value="ECO:0007669"/>
    <property type="project" value="UniProtKB-KW"/>
</dbReference>
<dbReference type="AlphaFoldDB" id="A0A8K0SU42"/>
<evidence type="ECO:0000256" key="9">
    <source>
        <dbReference type="ARBA" id="ARBA00023026"/>
    </source>
</evidence>
<keyword evidence="11 13" id="KW-0326">Glycosidase</keyword>
<dbReference type="Pfam" id="PF00734">
    <property type="entry name" value="CBM_1"/>
    <property type="match status" value="1"/>
</dbReference>
<keyword evidence="6 16" id="KW-0732">Signal</keyword>
<keyword evidence="5" id="KW-0147">Chitin-binding</keyword>
<dbReference type="Gene3D" id="3.20.20.80">
    <property type="entry name" value="Glycosidases"/>
    <property type="match status" value="1"/>
</dbReference>
<dbReference type="GO" id="GO:0008061">
    <property type="term" value="F:chitin binding"/>
    <property type="evidence" value="ECO:0007669"/>
    <property type="project" value="UniProtKB-KW"/>
</dbReference>
<accession>A0A8K0SU42</accession>
<dbReference type="PROSITE" id="PS51910">
    <property type="entry name" value="GH18_2"/>
    <property type="match status" value="1"/>
</dbReference>
<sequence length="386" mass="41115">MPFFGRVSPLVGTILSVLPLALAGFDPSSTSNIAVYWGQNSFGQGSGSLAQQRLAYYCANTDVDIIPLAFMNGITPPITNFANAGDNCTAFPSDRNVLNCPQIAEDIRVCQSLGKTIILSLAGATYTQGGWSSADAARSAADLVWNMFGPVNPSSSALRPFGTAVVDGIDFDFEAFTSNIVAFGQRLRQLMDNAMASGSKRFWLAAAPQCFWPDAANGPALDGAVFFDFIMIQFYNNWCGVNNFVEGSQSQNAFNFDVWANWARTRSLNPDVKLLLGIPANAGAGGGYTSGSKLAAAIRWSMAFESFGGVMMWDMSQMYANSGFLAQVVTALGQTPGNPPSDPGTPPPSGPLVPHWGQCGGEGYTGPTQCEPPYTCQGTQWWKSCV</sequence>
<keyword evidence="20" id="KW-1185">Reference proteome</keyword>
<keyword evidence="9" id="KW-0843">Virulence</keyword>
<evidence type="ECO:0000256" key="13">
    <source>
        <dbReference type="RuleBase" id="RU000489"/>
    </source>
</evidence>
<proteinExistence type="inferred from homology"/>
<comment type="subcellular location">
    <subcellularLocation>
        <location evidence="2">Secreted</location>
    </subcellularLocation>
</comment>
<dbReference type="Pfam" id="PF00704">
    <property type="entry name" value="Glyco_hydro_18"/>
    <property type="match status" value="1"/>
</dbReference>
<evidence type="ECO:0000256" key="14">
    <source>
        <dbReference type="RuleBase" id="RU004453"/>
    </source>
</evidence>
<evidence type="ECO:0000256" key="8">
    <source>
        <dbReference type="ARBA" id="ARBA00023024"/>
    </source>
</evidence>
<evidence type="ECO:0000313" key="20">
    <source>
        <dbReference type="Proteomes" id="UP000813444"/>
    </source>
</evidence>
<keyword evidence="10" id="KW-0119">Carbohydrate metabolism</keyword>
<evidence type="ECO:0000256" key="16">
    <source>
        <dbReference type="SAM" id="SignalP"/>
    </source>
</evidence>
<dbReference type="EMBL" id="JAGPNK010000004">
    <property type="protein sequence ID" value="KAH7322928.1"/>
    <property type="molecule type" value="Genomic_DNA"/>
</dbReference>